<gene>
    <name evidence="1" type="ORF">HPB47_000277</name>
</gene>
<sequence>MSNNVGLGSREWFHFYNLIIPWRLFNFLLHFFDFCGEEIYQWWHLHDQPEELAVREAFFASAALRRKGKDSTYINTK</sequence>
<name>A0AC60PS68_IXOPE</name>
<dbReference type="Proteomes" id="UP000805193">
    <property type="component" value="Unassembled WGS sequence"/>
</dbReference>
<protein>
    <submittedName>
        <fullName evidence="1">Uncharacterized protein</fullName>
    </submittedName>
</protein>
<evidence type="ECO:0000313" key="1">
    <source>
        <dbReference type="EMBL" id="KAG0423964.1"/>
    </source>
</evidence>
<evidence type="ECO:0000313" key="2">
    <source>
        <dbReference type="Proteomes" id="UP000805193"/>
    </source>
</evidence>
<reference evidence="1 2" key="1">
    <citation type="journal article" date="2020" name="Cell">
        <title>Large-Scale Comparative Analyses of Tick Genomes Elucidate Their Genetic Diversity and Vector Capacities.</title>
        <authorList>
            <consortium name="Tick Genome and Microbiome Consortium (TIGMIC)"/>
            <person name="Jia N."/>
            <person name="Wang J."/>
            <person name="Shi W."/>
            <person name="Du L."/>
            <person name="Sun Y."/>
            <person name="Zhan W."/>
            <person name="Jiang J.F."/>
            <person name="Wang Q."/>
            <person name="Zhang B."/>
            <person name="Ji P."/>
            <person name="Bell-Sakyi L."/>
            <person name="Cui X.M."/>
            <person name="Yuan T.T."/>
            <person name="Jiang B.G."/>
            <person name="Yang W.F."/>
            <person name="Lam T.T."/>
            <person name="Chang Q.C."/>
            <person name="Ding S.J."/>
            <person name="Wang X.J."/>
            <person name="Zhu J.G."/>
            <person name="Ruan X.D."/>
            <person name="Zhao L."/>
            <person name="Wei J.T."/>
            <person name="Ye R.Z."/>
            <person name="Que T.C."/>
            <person name="Du C.H."/>
            <person name="Zhou Y.H."/>
            <person name="Cheng J.X."/>
            <person name="Dai P.F."/>
            <person name="Guo W.B."/>
            <person name="Han X.H."/>
            <person name="Huang E.J."/>
            <person name="Li L.F."/>
            <person name="Wei W."/>
            <person name="Gao Y.C."/>
            <person name="Liu J.Z."/>
            <person name="Shao H.Z."/>
            <person name="Wang X."/>
            <person name="Wang C.C."/>
            <person name="Yang T.C."/>
            <person name="Huo Q.B."/>
            <person name="Li W."/>
            <person name="Chen H.Y."/>
            <person name="Chen S.E."/>
            <person name="Zhou L.G."/>
            <person name="Ni X.B."/>
            <person name="Tian J.H."/>
            <person name="Sheng Y."/>
            <person name="Liu T."/>
            <person name="Pan Y.S."/>
            <person name="Xia L.Y."/>
            <person name="Li J."/>
            <person name="Zhao F."/>
            <person name="Cao W.C."/>
        </authorList>
    </citation>
    <scope>NUCLEOTIDE SEQUENCE [LARGE SCALE GENOMIC DNA]</scope>
    <source>
        <strain evidence="1">Iper-2018</strain>
    </source>
</reference>
<organism evidence="1 2">
    <name type="scientific">Ixodes persulcatus</name>
    <name type="common">Taiga tick</name>
    <dbReference type="NCBI Taxonomy" id="34615"/>
    <lineage>
        <taxon>Eukaryota</taxon>
        <taxon>Metazoa</taxon>
        <taxon>Ecdysozoa</taxon>
        <taxon>Arthropoda</taxon>
        <taxon>Chelicerata</taxon>
        <taxon>Arachnida</taxon>
        <taxon>Acari</taxon>
        <taxon>Parasitiformes</taxon>
        <taxon>Ixodida</taxon>
        <taxon>Ixodoidea</taxon>
        <taxon>Ixodidae</taxon>
        <taxon>Ixodinae</taxon>
        <taxon>Ixodes</taxon>
    </lineage>
</organism>
<proteinExistence type="predicted"/>
<keyword evidence="2" id="KW-1185">Reference proteome</keyword>
<comment type="caution">
    <text evidence="1">The sequence shown here is derived from an EMBL/GenBank/DDBJ whole genome shotgun (WGS) entry which is preliminary data.</text>
</comment>
<dbReference type="EMBL" id="JABSTQ010010034">
    <property type="protein sequence ID" value="KAG0423964.1"/>
    <property type="molecule type" value="Genomic_DNA"/>
</dbReference>
<accession>A0AC60PS68</accession>